<keyword evidence="2" id="KW-1185">Reference proteome</keyword>
<proteinExistence type="predicted"/>
<protein>
    <submittedName>
        <fullName evidence="1">Uncharacterized protein</fullName>
    </submittedName>
</protein>
<accession>A0A328E7B0</accession>
<gene>
    <name evidence="1" type="ORF">DM860_007230</name>
</gene>
<evidence type="ECO:0000313" key="2">
    <source>
        <dbReference type="Proteomes" id="UP000249390"/>
    </source>
</evidence>
<comment type="caution">
    <text evidence="1">The sequence shown here is derived from an EMBL/GenBank/DDBJ whole genome shotgun (WGS) entry which is preliminary data.</text>
</comment>
<name>A0A328E7B0_9ASTE</name>
<organism evidence="1 2">
    <name type="scientific">Cuscuta australis</name>
    <dbReference type="NCBI Taxonomy" id="267555"/>
    <lineage>
        <taxon>Eukaryota</taxon>
        <taxon>Viridiplantae</taxon>
        <taxon>Streptophyta</taxon>
        <taxon>Embryophyta</taxon>
        <taxon>Tracheophyta</taxon>
        <taxon>Spermatophyta</taxon>
        <taxon>Magnoliopsida</taxon>
        <taxon>eudicotyledons</taxon>
        <taxon>Gunneridae</taxon>
        <taxon>Pentapetalae</taxon>
        <taxon>asterids</taxon>
        <taxon>lamiids</taxon>
        <taxon>Solanales</taxon>
        <taxon>Convolvulaceae</taxon>
        <taxon>Cuscuteae</taxon>
        <taxon>Cuscuta</taxon>
        <taxon>Cuscuta subgen. Grammica</taxon>
        <taxon>Cuscuta sect. Cleistogrammica</taxon>
    </lineage>
</organism>
<dbReference type="AlphaFoldDB" id="A0A328E7B0"/>
<dbReference type="EMBL" id="NQVE01000034">
    <property type="protein sequence ID" value="RAL52373.1"/>
    <property type="molecule type" value="Genomic_DNA"/>
</dbReference>
<reference evidence="1 2" key="1">
    <citation type="submission" date="2018-06" db="EMBL/GenBank/DDBJ databases">
        <title>The Genome of Cuscuta australis (Dodder) Provides Insight into the Evolution of Plant Parasitism.</title>
        <authorList>
            <person name="Liu H."/>
        </authorList>
    </citation>
    <scope>NUCLEOTIDE SEQUENCE [LARGE SCALE GENOMIC DNA]</scope>
    <source>
        <strain evidence="2">cv. Yunnan</strain>
        <tissue evidence="1">Vines</tissue>
    </source>
</reference>
<dbReference type="Proteomes" id="UP000249390">
    <property type="component" value="Unassembled WGS sequence"/>
</dbReference>
<evidence type="ECO:0000313" key="1">
    <source>
        <dbReference type="EMBL" id="RAL52373.1"/>
    </source>
</evidence>
<sequence>MNLFHRPAGQWEEYHKCIYFDLKHSLVSMRFQRSCFSRGSSLNEGASPLLRRPTTIAAVAVGHIVTVCVRAIDNLPPKLTYVVQGE</sequence>